<dbReference type="EMBL" id="JAIWYP010000003">
    <property type="protein sequence ID" value="KAH3845988.1"/>
    <property type="molecule type" value="Genomic_DNA"/>
</dbReference>
<comment type="caution">
    <text evidence="2">The sequence shown here is derived from an EMBL/GenBank/DDBJ whole genome shotgun (WGS) entry which is preliminary data.</text>
</comment>
<sequence length="94" mass="10547">MKNVPSAGVCMHMYCTRCKRSFHWSDGIAHDRRPLELTPGPPPAVLPVHHQPRDGSSRASSAHTAWPPETKPAPWPREVLHELVDAFLDNMFNA</sequence>
<evidence type="ECO:0000313" key="3">
    <source>
        <dbReference type="Proteomes" id="UP000828390"/>
    </source>
</evidence>
<keyword evidence="3" id="KW-1185">Reference proteome</keyword>
<feature type="region of interest" description="Disordered" evidence="1">
    <location>
        <begin position="33"/>
        <end position="74"/>
    </location>
</feature>
<reference evidence="2" key="2">
    <citation type="submission" date="2020-11" db="EMBL/GenBank/DDBJ databases">
        <authorList>
            <person name="McCartney M.A."/>
            <person name="Auch B."/>
            <person name="Kono T."/>
            <person name="Mallez S."/>
            <person name="Becker A."/>
            <person name="Gohl D.M."/>
            <person name="Silverstein K.A.T."/>
            <person name="Koren S."/>
            <person name="Bechman K.B."/>
            <person name="Herman A."/>
            <person name="Abrahante J.E."/>
            <person name="Garbe J."/>
        </authorList>
    </citation>
    <scope>NUCLEOTIDE SEQUENCE</scope>
    <source>
        <strain evidence="2">Duluth1</strain>
        <tissue evidence="2">Whole animal</tissue>
    </source>
</reference>
<dbReference type="AlphaFoldDB" id="A0A9D4KUR6"/>
<evidence type="ECO:0000256" key="1">
    <source>
        <dbReference type="SAM" id="MobiDB-lite"/>
    </source>
</evidence>
<name>A0A9D4KUR6_DREPO</name>
<gene>
    <name evidence="2" type="ORF">DPMN_088283</name>
</gene>
<proteinExistence type="predicted"/>
<evidence type="ECO:0000313" key="2">
    <source>
        <dbReference type="EMBL" id="KAH3845988.1"/>
    </source>
</evidence>
<accession>A0A9D4KUR6</accession>
<organism evidence="2 3">
    <name type="scientific">Dreissena polymorpha</name>
    <name type="common">Zebra mussel</name>
    <name type="synonym">Mytilus polymorpha</name>
    <dbReference type="NCBI Taxonomy" id="45954"/>
    <lineage>
        <taxon>Eukaryota</taxon>
        <taxon>Metazoa</taxon>
        <taxon>Spiralia</taxon>
        <taxon>Lophotrochozoa</taxon>
        <taxon>Mollusca</taxon>
        <taxon>Bivalvia</taxon>
        <taxon>Autobranchia</taxon>
        <taxon>Heteroconchia</taxon>
        <taxon>Euheterodonta</taxon>
        <taxon>Imparidentia</taxon>
        <taxon>Neoheterodontei</taxon>
        <taxon>Myida</taxon>
        <taxon>Dreissenoidea</taxon>
        <taxon>Dreissenidae</taxon>
        <taxon>Dreissena</taxon>
    </lineage>
</organism>
<dbReference type="Proteomes" id="UP000828390">
    <property type="component" value="Unassembled WGS sequence"/>
</dbReference>
<protein>
    <submittedName>
        <fullName evidence="2">Uncharacterized protein</fullName>
    </submittedName>
</protein>
<reference evidence="2" key="1">
    <citation type="journal article" date="2019" name="bioRxiv">
        <title>The Genome of the Zebra Mussel, Dreissena polymorpha: A Resource for Invasive Species Research.</title>
        <authorList>
            <person name="McCartney M.A."/>
            <person name="Auch B."/>
            <person name="Kono T."/>
            <person name="Mallez S."/>
            <person name="Zhang Y."/>
            <person name="Obille A."/>
            <person name="Becker A."/>
            <person name="Abrahante J.E."/>
            <person name="Garbe J."/>
            <person name="Badalamenti J.P."/>
            <person name="Herman A."/>
            <person name="Mangelson H."/>
            <person name="Liachko I."/>
            <person name="Sullivan S."/>
            <person name="Sone E.D."/>
            <person name="Koren S."/>
            <person name="Silverstein K.A.T."/>
            <person name="Beckman K.B."/>
            <person name="Gohl D.M."/>
        </authorList>
    </citation>
    <scope>NUCLEOTIDE SEQUENCE</scope>
    <source>
        <strain evidence="2">Duluth1</strain>
        <tissue evidence="2">Whole animal</tissue>
    </source>
</reference>